<dbReference type="AlphaFoldDB" id="A0A8S0T3J0"/>
<sequence>MHQKILAVVRSPSTEREREVTGNTNARPDENESRTVPCILAPFSIDGHFPVTFVKITQMNGGSSAEGVAGDENGTLVTGESLETECFGKAVEGQRRKEYIFLSCDSLMGVREL</sequence>
<feature type="region of interest" description="Disordered" evidence="1">
    <location>
        <begin position="1"/>
        <end position="33"/>
    </location>
</feature>
<dbReference type="Gramene" id="OE9A014772T1">
    <property type="protein sequence ID" value="OE9A014772C1"/>
    <property type="gene ID" value="OE9A014772"/>
</dbReference>
<gene>
    <name evidence="2" type="ORF">OLEA9_A014772</name>
</gene>
<evidence type="ECO:0000256" key="1">
    <source>
        <dbReference type="SAM" id="MobiDB-lite"/>
    </source>
</evidence>
<organism evidence="2 3">
    <name type="scientific">Olea europaea subsp. europaea</name>
    <dbReference type="NCBI Taxonomy" id="158383"/>
    <lineage>
        <taxon>Eukaryota</taxon>
        <taxon>Viridiplantae</taxon>
        <taxon>Streptophyta</taxon>
        <taxon>Embryophyta</taxon>
        <taxon>Tracheophyta</taxon>
        <taxon>Spermatophyta</taxon>
        <taxon>Magnoliopsida</taxon>
        <taxon>eudicotyledons</taxon>
        <taxon>Gunneridae</taxon>
        <taxon>Pentapetalae</taxon>
        <taxon>asterids</taxon>
        <taxon>lamiids</taxon>
        <taxon>Lamiales</taxon>
        <taxon>Oleaceae</taxon>
        <taxon>Oleeae</taxon>
        <taxon>Olea</taxon>
    </lineage>
</organism>
<evidence type="ECO:0000313" key="3">
    <source>
        <dbReference type="Proteomes" id="UP000594638"/>
    </source>
</evidence>
<proteinExistence type="predicted"/>
<dbReference type="Proteomes" id="UP000594638">
    <property type="component" value="Unassembled WGS sequence"/>
</dbReference>
<evidence type="ECO:0000313" key="2">
    <source>
        <dbReference type="EMBL" id="CAA2999952.1"/>
    </source>
</evidence>
<keyword evidence="3" id="KW-1185">Reference proteome</keyword>
<dbReference type="EMBL" id="CACTIH010005661">
    <property type="protein sequence ID" value="CAA2999952.1"/>
    <property type="molecule type" value="Genomic_DNA"/>
</dbReference>
<accession>A0A8S0T3J0</accession>
<protein>
    <submittedName>
        <fullName evidence="2">Uncharacterized protein</fullName>
    </submittedName>
</protein>
<reference evidence="2 3" key="1">
    <citation type="submission" date="2019-12" db="EMBL/GenBank/DDBJ databases">
        <authorList>
            <person name="Alioto T."/>
            <person name="Alioto T."/>
            <person name="Gomez Garrido J."/>
        </authorList>
    </citation>
    <scope>NUCLEOTIDE SEQUENCE [LARGE SCALE GENOMIC DNA]</scope>
</reference>
<comment type="caution">
    <text evidence="2">The sequence shown here is derived from an EMBL/GenBank/DDBJ whole genome shotgun (WGS) entry which is preliminary data.</text>
</comment>
<name>A0A8S0T3J0_OLEEU</name>